<gene>
    <name evidence="2" type="ORF">UFOPK4173_01187</name>
</gene>
<organism evidence="2">
    <name type="scientific">freshwater metagenome</name>
    <dbReference type="NCBI Taxonomy" id="449393"/>
    <lineage>
        <taxon>unclassified sequences</taxon>
        <taxon>metagenomes</taxon>
        <taxon>ecological metagenomes</taxon>
    </lineage>
</organism>
<accession>A0A6J7S4L0</accession>
<feature type="compositionally biased region" description="Low complexity" evidence="1">
    <location>
        <begin position="174"/>
        <end position="184"/>
    </location>
</feature>
<sequence length="240" mass="25264">MNSVCNATMMGSTRVTHSFESSAAWSNVMSPLRNASATCGSTDRSLRAVDTIRDATGRARRYSWPNQAFMTRPLVRNETLRASSSPTTVNRAESNARWADSNTSDKPTSTSSDTTPTPPPEPDPEDPEPRALIPAARFANATKPPAPCSATTPNSTPKPKPDRLPAPAVPAPVPAELAVPAEPASGETPDPAAPAPAAAAAEPFSLSDLFRSSGSNIRSIVQTPCDTEANIQKQTQPDDC</sequence>
<proteinExistence type="predicted"/>
<feature type="compositionally biased region" description="Polar residues" evidence="1">
    <location>
        <begin position="80"/>
        <end position="93"/>
    </location>
</feature>
<dbReference type="EMBL" id="CAFBPW010000138">
    <property type="protein sequence ID" value="CAB5036027.1"/>
    <property type="molecule type" value="Genomic_DNA"/>
</dbReference>
<name>A0A6J7S4L0_9ZZZZ</name>
<evidence type="ECO:0000313" key="2">
    <source>
        <dbReference type="EMBL" id="CAB5036027.1"/>
    </source>
</evidence>
<evidence type="ECO:0000256" key="1">
    <source>
        <dbReference type="SAM" id="MobiDB-lite"/>
    </source>
</evidence>
<reference evidence="2" key="1">
    <citation type="submission" date="2020-05" db="EMBL/GenBank/DDBJ databases">
        <authorList>
            <person name="Chiriac C."/>
            <person name="Salcher M."/>
            <person name="Ghai R."/>
            <person name="Kavagutti S V."/>
        </authorList>
    </citation>
    <scope>NUCLEOTIDE SEQUENCE</scope>
</reference>
<dbReference type="AlphaFoldDB" id="A0A6J7S4L0"/>
<protein>
    <submittedName>
        <fullName evidence="2">Unannotated protein</fullName>
    </submittedName>
</protein>
<feature type="region of interest" description="Disordered" evidence="1">
    <location>
        <begin position="77"/>
        <end position="200"/>
    </location>
</feature>